<dbReference type="RefSeq" id="WP_009033773.1">
    <property type="nucleotide sequence ID" value="NZ_ALWO02000045.1"/>
</dbReference>
<dbReference type="Pfam" id="PF13508">
    <property type="entry name" value="Acetyltransf_7"/>
    <property type="match status" value="1"/>
</dbReference>
<dbReference type="PANTHER" id="PTHR43800:SF1">
    <property type="entry name" value="PEPTIDYL-LYSINE N-ACETYLTRANSFERASE YJAB"/>
    <property type="match status" value="1"/>
</dbReference>
<dbReference type="PROSITE" id="PS51186">
    <property type="entry name" value="GNAT"/>
    <property type="match status" value="1"/>
</dbReference>
<proteinExistence type="predicted"/>
<organism evidence="4 5">
    <name type="scientific">Indibacter alkaliphilus (strain CCUG 57479 / KCTC 22604 / LW1)</name>
    <dbReference type="NCBI Taxonomy" id="1189612"/>
    <lineage>
        <taxon>Bacteria</taxon>
        <taxon>Pseudomonadati</taxon>
        <taxon>Bacteroidota</taxon>
        <taxon>Cytophagia</taxon>
        <taxon>Cytophagales</taxon>
        <taxon>Cyclobacteriaceae</taxon>
    </lineage>
</organism>
<dbReference type="STRING" id="1189612.A33Q_3568"/>
<feature type="domain" description="N-acetyltransferase" evidence="3">
    <location>
        <begin position="1"/>
        <end position="147"/>
    </location>
</feature>
<dbReference type="Proteomes" id="UP000006073">
    <property type="component" value="Unassembled WGS sequence"/>
</dbReference>
<dbReference type="Gene3D" id="3.40.630.30">
    <property type="match status" value="1"/>
</dbReference>
<keyword evidence="1" id="KW-0808">Transferase</keyword>
<evidence type="ECO:0000313" key="4">
    <source>
        <dbReference type="EMBL" id="EOZ93622.1"/>
    </source>
</evidence>
<name>S2D2U7_INDAL</name>
<accession>S2D2U7</accession>
<sequence>MIKASNKPEEYPALLDIWEASVRATHDFLTEEKILEIKQIIKEGKAFSHVDLYSFMDMEGTRLGFLGLSKDKIEMLFIHPDFRGMGVGQRLTEFAIYEKQIRKVDVNEQNEQAVGFYKKMGFSVLKKKPLDAQGNPFPILEMGLEKDS</sequence>
<evidence type="ECO:0000313" key="5">
    <source>
        <dbReference type="Proteomes" id="UP000006073"/>
    </source>
</evidence>
<protein>
    <submittedName>
        <fullName evidence="4">Histone acetyltransferase HPA2</fullName>
    </submittedName>
</protein>
<dbReference type="InterPro" id="IPR016181">
    <property type="entry name" value="Acyl_CoA_acyltransferase"/>
</dbReference>
<dbReference type="InterPro" id="IPR000182">
    <property type="entry name" value="GNAT_dom"/>
</dbReference>
<evidence type="ECO:0000256" key="1">
    <source>
        <dbReference type="ARBA" id="ARBA00022679"/>
    </source>
</evidence>
<dbReference type="GO" id="GO:0016747">
    <property type="term" value="F:acyltransferase activity, transferring groups other than amino-acyl groups"/>
    <property type="evidence" value="ECO:0007669"/>
    <property type="project" value="InterPro"/>
</dbReference>
<comment type="caution">
    <text evidence="4">The sequence shown here is derived from an EMBL/GenBank/DDBJ whole genome shotgun (WGS) entry which is preliminary data.</text>
</comment>
<evidence type="ECO:0000259" key="3">
    <source>
        <dbReference type="PROSITE" id="PS51186"/>
    </source>
</evidence>
<dbReference type="AlphaFoldDB" id="S2D2U7"/>
<dbReference type="SUPFAM" id="SSF55729">
    <property type="entry name" value="Acyl-CoA N-acyltransferases (Nat)"/>
    <property type="match status" value="1"/>
</dbReference>
<dbReference type="PANTHER" id="PTHR43800">
    <property type="entry name" value="PEPTIDYL-LYSINE N-ACETYLTRANSFERASE YJAB"/>
    <property type="match status" value="1"/>
</dbReference>
<dbReference type="OrthoDB" id="9789605at2"/>
<dbReference type="CDD" id="cd04301">
    <property type="entry name" value="NAT_SF"/>
    <property type="match status" value="1"/>
</dbReference>
<dbReference type="EMBL" id="ALWO02000045">
    <property type="protein sequence ID" value="EOZ93622.1"/>
    <property type="molecule type" value="Genomic_DNA"/>
</dbReference>
<keyword evidence="5" id="KW-1185">Reference proteome</keyword>
<keyword evidence="2" id="KW-0012">Acyltransferase</keyword>
<dbReference type="eggNOG" id="COG0456">
    <property type="taxonomic scope" value="Bacteria"/>
</dbReference>
<gene>
    <name evidence="4" type="ORF">A33Q_3568</name>
</gene>
<evidence type="ECO:0000256" key="2">
    <source>
        <dbReference type="ARBA" id="ARBA00023315"/>
    </source>
</evidence>
<reference evidence="4 5" key="1">
    <citation type="journal article" date="2013" name="Genome Announc.">
        <title>Draft Genome Sequence of Indibacter alkaliphilus Strain LW1T, Isolated from Lonar Lake, a Haloalkaline Lake in the Buldana District of Maharashtra, India.</title>
        <authorList>
            <person name="Singh A."/>
            <person name="Kumar Jangir P."/>
            <person name="Sharma R."/>
            <person name="Singh A."/>
            <person name="Kumar Pinnaka A."/>
            <person name="Shivaji S."/>
        </authorList>
    </citation>
    <scope>NUCLEOTIDE SEQUENCE [LARGE SCALE GENOMIC DNA]</scope>
    <source>
        <strain evidence="5">CCUG 57479 / KCTC 22604 / LW1</strain>
    </source>
</reference>